<dbReference type="EMBL" id="CAFBLC010000040">
    <property type="protein sequence ID" value="CAB4854879.1"/>
    <property type="molecule type" value="Genomic_DNA"/>
</dbReference>
<name>A0A6J7CFG1_9ZZZZ</name>
<protein>
    <submittedName>
        <fullName evidence="2">Unannotated protein</fullName>
    </submittedName>
</protein>
<proteinExistence type="predicted"/>
<dbReference type="EMBL" id="CAEZZN010000033">
    <property type="protein sequence ID" value="CAB4770214.1"/>
    <property type="molecule type" value="Genomic_DNA"/>
</dbReference>
<evidence type="ECO:0000313" key="1">
    <source>
        <dbReference type="EMBL" id="CAB4770214.1"/>
    </source>
</evidence>
<accession>A0A6J7CFG1</accession>
<reference evidence="2" key="1">
    <citation type="submission" date="2020-05" db="EMBL/GenBank/DDBJ databases">
        <authorList>
            <person name="Chiriac C."/>
            <person name="Salcher M."/>
            <person name="Ghai R."/>
            <person name="Kavagutti S V."/>
        </authorList>
    </citation>
    <scope>NUCLEOTIDE SEQUENCE</scope>
</reference>
<evidence type="ECO:0000313" key="2">
    <source>
        <dbReference type="EMBL" id="CAB4854879.1"/>
    </source>
</evidence>
<dbReference type="AlphaFoldDB" id="A0A6J7CFG1"/>
<gene>
    <name evidence="1" type="ORF">UFOPK2879_00964</name>
    <name evidence="2" type="ORF">UFOPK3288_01114</name>
</gene>
<dbReference type="InterPro" id="IPR011989">
    <property type="entry name" value="ARM-like"/>
</dbReference>
<organism evidence="2">
    <name type="scientific">freshwater metagenome</name>
    <dbReference type="NCBI Taxonomy" id="449393"/>
    <lineage>
        <taxon>unclassified sequences</taxon>
        <taxon>metagenomes</taxon>
        <taxon>ecological metagenomes</taxon>
    </lineage>
</organism>
<dbReference type="Gene3D" id="1.25.10.10">
    <property type="entry name" value="Leucine-rich Repeat Variant"/>
    <property type="match status" value="1"/>
</dbReference>
<sequence>MASWQIQAAKDPDTPPEILSSLFKIPECHDFLIENPSAPEGLLAALGVKEAFTSDPMNRRISVAKVLSEAPTAEIIERILTWTEGSLNVLQAGEDPSFVDHSRLKSYFYPSAAMNPKTPVKYLKEFAKSGDSTTIFYLAPNPSLPISILEDLAEKLLRAETHDERHEFSRVPENINLSSEYLIQFSKHPAHYIRAAVARNPSTPKAAQVELADDSDSYVFFQLQANNSLCEEALLRMCNRNKADIRNSTQWVDDYFNNLRKKTLGGGYSEELKKLVTSHDWPK</sequence>